<name>A0A9D2GJ27_9FIRM</name>
<gene>
    <name evidence="1" type="ORF">IAA17_10220</name>
</gene>
<dbReference type="PIRSF" id="PIRSF001439">
    <property type="entry name" value="CryM"/>
    <property type="match status" value="1"/>
</dbReference>
<evidence type="ECO:0000313" key="2">
    <source>
        <dbReference type="Proteomes" id="UP000824101"/>
    </source>
</evidence>
<dbReference type="Gene3D" id="3.40.50.720">
    <property type="entry name" value="NAD(P)-binding Rossmann-like Domain"/>
    <property type="match status" value="1"/>
</dbReference>
<comment type="caution">
    <text evidence="1">The sequence shown here is derived from an EMBL/GenBank/DDBJ whole genome shotgun (WGS) entry which is preliminary data.</text>
</comment>
<dbReference type="PANTHER" id="PTHR13812:SF19">
    <property type="entry name" value="KETIMINE REDUCTASE MU-CRYSTALLIN"/>
    <property type="match status" value="1"/>
</dbReference>
<keyword evidence="1" id="KW-0456">Lyase</keyword>
<dbReference type="Gene3D" id="3.30.1780.10">
    <property type="entry name" value="ornithine cyclodeaminase, domain 1"/>
    <property type="match status" value="1"/>
</dbReference>
<sequence length="378" mass="41612">MEYPGIEFLYLNEEDMIRAGVKDMKGCIEAMEEVVKCLNAGDYCMGGENHNSHGCQVSFPKTSPFPNMPKDEGDDRRFMAMPAYLGGPFDLMGMKWYGSNMANKALGLPRSILMVMLNDKDTGAPLCLMSANLLSAMRTGAIPGVGAKYLANPDSEVCAICGPGVMGRTALAALTAACPNLRRLKVKGRGRASLDRFTAHVRETYPQFAEIEAVDTVEELVKDADVIAFTNTGGTDPSTYPFVKGEWLKPGALILGLSAFDMEDEFLARKCRLVVDNMRLYEAWEEEFPYPSFGANNIIGSKFTDMAHDGKLDKKEIYDLGDIIYGRRPGRESPEQILVMSVGGMPVEDVAWGKVCYDNAVRLGLGTKLKLWDRPDMC</sequence>
<evidence type="ECO:0000313" key="1">
    <source>
        <dbReference type="EMBL" id="HIZ80148.1"/>
    </source>
</evidence>
<dbReference type="GO" id="GO:0005737">
    <property type="term" value="C:cytoplasm"/>
    <property type="evidence" value="ECO:0007669"/>
    <property type="project" value="TreeGrafter"/>
</dbReference>
<dbReference type="Pfam" id="PF02423">
    <property type="entry name" value="OCD_Mu_crystall"/>
    <property type="match status" value="1"/>
</dbReference>
<dbReference type="EMBL" id="DXBC01000164">
    <property type="protein sequence ID" value="HIZ80148.1"/>
    <property type="molecule type" value="Genomic_DNA"/>
</dbReference>
<dbReference type="AlphaFoldDB" id="A0A9D2GJ27"/>
<dbReference type="InterPro" id="IPR036291">
    <property type="entry name" value="NAD(P)-bd_dom_sf"/>
</dbReference>
<protein>
    <submittedName>
        <fullName evidence="1">Ornithine cyclodeaminase</fullName>
        <ecNumber evidence="1">4.3.1.12</ecNumber>
    </submittedName>
</protein>
<dbReference type="SUPFAM" id="SSF51735">
    <property type="entry name" value="NAD(P)-binding Rossmann-fold domains"/>
    <property type="match status" value="1"/>
</dbReference>
<dbReference type="NCBIfam" id="NF004848">
    <property type="entry name" value="PRK06199.1"/>
    <property type="match status" value="1"/>
</dbReference>
<proteinExistence type="predicted"/>
<dbReference type="EC" id="4.3.1.12" evidence="1"/>
<reference evidence="1" key="1">
    <citation type="journal article" date="2021" name="PeerJ">
        <title>Extensive microbial diversity within the chicken gut microbiome revealed by metagenomics and culture.</title>
        <authorList>
            <person name="Gilroy R."/>
            <person name="Ravi A."/>
            <person name="Getino M."/>
            <person name="Pursley I."/>
            <person name="Horton D.L."/>
            <person name="Alikhan N.F."/>
            <person name="Baker D."/>
            <person name="Gharbi K."/>
            <person name="Hall N."/>
            <person name="Watson M."/>
            <person name="Adriaenssens E.M."/>
            <person name="Foster-Nyarko E."/>
            <person name="Jarju S."/>
            <person name="Secka A."/>
            <person name="Antonio M."/>
            <person name="Oren A."/>
            <person name="Chaudhuri R.R."/>
            <person name="La Ragione R."/>
            <person name="Hildebrand F."/>
            <person name="Pallen M.J."/>
        </authorList>
    </citation>
    <scope>NUCLEOTIDE SEQUENCE</scope>
    <source>
        <strain evidence="1">ChiBcec1-1093</strain>
    </source>
</reference>
<accession>A0A9D2GJ27</accession>
<dbReference type="InterPro" id="IPR003462">
    <property type="entry name" value="ODC_Mu_crystall"/>
</dbReference>
<organism evidence="1 2">
    <name type="scientific">Candidatus Lachnoclostridium stercorigallinarum</name>
    <dbReference type="NCBI Taxonomy" id="2838634"/>
    <lineage>
        <taxon>Bacteria</taxon>
        <taxon>Bacillati</taxon>
        <taxon>Bacillota</taxon>
        <taxon>Clostridia</taxon>
        <taxon>Lachnospirales</taxon>
        <taxon>Lachnospiraceae</taxon>
    </lineage>
</organism>
<dbReference type="GO" id="GO:0008473">
    <property type="term" value="F:ornithine cyclodeaminase activity"/>
    <property type="evidence" value="ECO:0007669"/>
    <property type="project" value="UniProtKB-EC"/>
</dbReference>
<dbReference type="InterPro" id="IPR023401">
    <property type="entry name" value="ODC_N"/>
</dbReference>
<dbReference type="PANTHER" id="PTHR13812">
    <property type="entry name" value="KETIMINE REDUCTASE MU-CRYSTALLIN"/>
    <property type="match status" value="1"/>
</dbReference>
<reference evidence="1" key="2">
    <citation type="submission" date="2021-04" db="EMBL/GenBank/DDBJ databases">
        <authorList>
            <person name="Gilroy R."/>
        </authorList>
    </citation>
    <scope>NUCLEOTIDE SEQUENCE</scope>
    <source>
        <strain evidence="1">ChiBcec1-1093</strain>
    </source>
</reference>
<dbReference type="Proteomes" id="UP000824101">
    <property type="component" value="Unassembled WGS sequence"/>
</dbReference>